<dbReference type="Pfam" id="PF07730">
    <property type="entry name" value="HisKA_3"/>
    <property type="match status" value="1"/>
</dbReference>
<dbReference type="SMART" id="SM00387">
    <property type="entry name" value="HATPase_c"/>
    <property type="match status" value="1"/>
</dbReference>
<keyword evidence="8" id="KW-0902">Two-component regulatory system</keyword>
<dbReference type="Pfam" id="PF23539">
    <property type="entry name" value="DUF7134"/>
    <property type="match status" value="1"/>
</dbReference>
<dbReference type="Pfam" id="PF02518">
    <property type="entry name" value="HATPase_c"/>
    <property type="match status" value="1"/>
</dbReference>
<feature type="transmembrane region" description="Helical" evidence="9">
    <location>
        <begin position="32"/>
        <end position="48"/>
    </location>
</feature>
<dbReference type="Gene3D" id="3.30.565.10">
    <property type="entry name" value="Histidine kinase-like ATPase, C-terminal domain"/>
    <property type="match status" value="1"/>
</dbReference>
<comment type="caution">
    <text evidence="11">The sequence shown here is derived from an EMBL/GenBank/DDBJ whole genome shotgun (WGS) entry which is preliminary data.</text>
</comment>
<dbReference type="InterPro" id="IPR003594">
    <property type="entry name" value="HATPase_dom"/>
</dbReference>
<protein>
    <recommendedName>
        <fullName evidence="2">histidine kinase</fullName>
        <ecNumber evidence="2">2.7.13.3</ecNumber>
    </recommendedName>
</protein>
<evidence type="ECO:0000256" key="2">
    <source>
        <dbReference type="ARBA" id="ARBA00012438"/>
    </source>
</evidence>
<dbReference type="InterPro" id="IPR011712">
    <property type="entry name" value="Sig_transdc_His_kin_sub3_dim/P"/>
</dbReference>
<comment type="catalytic activity">
    <reaction evidence="1">
        <text>ATP + protein L-histidine = ADP + protein N-phospho-L-histidine.</text>
        <dbReference type="EC" id="2.7.13.3"/>
    </reaction>
</comment>
<evidence type="ECO:0000313" key="12">
    <source>
        <dbReference type="Proteomes" id="UP000295818"/>
    </source>
</evidence>
<evidence type="ECO:0000313" key="11">
    <source>
        <dbReference type="EMBL" id="TCO09566.1"/>
    </source>
</evidence>
<dbReference type="EC" id="2.7.13.3" evidence="2"/>
<dbReference type="RefSeq" id="WP_132197086.1">
    <property type="nucleotide sequence ID" value="NZ_SLWM01000039.1"/>
</dbReference>
<evidence type="ECO:0000259" key="10">
    <source>
        <dbReference type="SMART" id="SM00387"/>
    </source>
</evidence>
<evidence type="ECO:0000256" key="7">
    <source>
        <dbReference type="ARBA" id="ARBA00022840"/>
    </source>
</evidence>
<dbReference type="CDD" id="cd16917">
    <property type="entry name" value="HATPase_UhpB-NarQ-NarX-like"/>
    <property type="match status" value="1"/>
</dbReference>
<dbReference type="PANTHER" id="PTHR24421:SF10">
    <property type="entry name" value="NITRATE_NITRITE SENSOR PROTEIN NARQ"/>
    <property type="match status" value="1"/>
</dbReference>
<evidence type="ECO:0000256" key="1">
    <source>
        <dbReference type="ARBA" id="ARBA00000085"/>
    </source>
</evidence>
<feature type="transmembrane region" description="Helical" evidence="9">
    <location>
        <begin position="128"/>
        <end position="149"/>
    </location>
</feature>
<keyword evidence="9" id="KW-1133">Transmembrane helix</keyword>
<dbReference type="GO" id="GO:0016301">
    <property type="term" value="F:kinase activity"/>
    <property type="evidence" value="ECO:0007669"/>
    <property type="project" value="UniProtKB-KW"/>
</dbReference>
<dbReference type="SUPFAM" id="SSF55874">
    <property type="entry name" value="ATPase domain of HSP90 chaperone/DNA topoisomerase II/histidine kinase"/>
    <property type="match status" value="1"/>
</dbReference>
<keyword evidence="7" id="KW-0067">ATP-binding</keyword>
<name>A0ABY2B749_9ACTN</name>
<evidence type="ECO:0000256" key="3">
    <source>
        <dbReference type="ARBA" id="ARBA00022553"/>
    </source>
</evidence>
<gene>
    <name evidence="11" type="ORF">EV644_13933</name>
</gene>
<dbReference type="PANTHER" id="PTHR24421">
    <property type="entry name" value="NITRATE/NITRITE SENSOR PROTEIN NARX-RELATED"/>
    <property type="match status" value="1"/>
</dbReference>
<proteinExistence type="predicted"/>
<dbReference type="InterPro" id="IPR036890">
    <property type="entry name" value="HATPase_C_sf"/>
</dbReference>
<feature type="transmembrane region" description="Helical" evidence="9">
    <location>
        <begin position="95"/>
        <end position="116"/>
    </location>
</feature>
<evidence type="ECO:0000256" key="4">
    <source>
        <dbReference type="ARBA" id="ARBA00022679"/>
    </source>
</evidence>
<feature type="domain" description="Histidine kinase/HSP90-like ATPase" evidence="10">
    <location>
        <begin position="277"/>
        <end position="368"/>
    </location>
</feature>
<keyword evidence="3" id="KW-0597">Phosphoprotein</keyword>
<evidence type="ECO:0000256" key="8">
    <source>
        <dbReference type="ARBA" id="ARBA00023012"/>
    </source>
</evidence>
<feature type="transmembrane region" description="Helical" evidence="9">
    <location>
        <begin position="6"/>
        <end position="25"/>
    </location>
</feature>
<dbReference type="Proteomes" id="UP000295818">
    <property type="component" value="Unassembled WGS sequence"/>
</dbReference>
<sequence length="370" mass="38983">MRTDALLVFVVGVPLVVLSSVVAALSVPGPRAVALVAAALVAHVALAFRRARPLISHGVVCAAFACQTAVTGLFLVMPSVLVFPLSLFACTAYGWRWLGLITGTVGAGIVTIRFTYDDSVRTAELGPNPWMLFALLLAVVAAAWSMGLFRRTQLAYTHLLEDRAEQAAARAVLDERTRIAREMHDVVAHSLSVMVNQAKGGQYAPDRAAETLAVIEDTGRRALTDMRGLLGVLRTGPAEQLAQPTLAELPELLARVRSAGLPVELVEHGTPGMLGRGAELTAYRIIQEALTNTVKHAGQAKAVVTLSWEAATLVVTVVDDGNGPAAEPGDGHGLFGMRERVAAIGGKLTTGEGPKGGFRVEAQIPVEGRA</sequence>
<keyword evidence="12" id="KW-1185">Reference proteome</keyword>
<keyword evidence="4" id="KW-0808">Transferase</keyword>
<evidence type="ECO:0000256" key="5">
    <source>
        <dbReference type="ARBA" id="ARBA00022741"/>
    </source>
</evidence>
<keyword evidence="9" id="KW-0472">Membrane</keyword>
<dbReference type="Gene3D" id="1.20.5.1930">
    <property type="match status" value="1"/>
</dbReference>
<organism evidence="11 12">
    <name type="scientific">Kribbella orskensis</name>
    <dbReference type="NCBI Taxonomy" id="2512216"/>
    <lineage>
        <taxon>Bacteria</taxon>
        <taxon>Bacillati</taxon>
        <taxon>Actinomycetota</taxon>
        <taxon>Actinomycetes</taxon>
        <taxon>Propionibacteriales</taxon>
        <taxon>Kribbellaceae</taxon>
        <taxon>Kribbella</taxon>
    </lineage>
</organism>
<evidence type="ECO:0000256" key="6">
    <source>
        <dbReference type="ARBA" id="ARBA00022777"/>
    </source>
</evidence>
<evidence type="ECO:0000256" key="9">
    <source>
        <dbReference type="SAM" id="Phobius"/>
    </source>
</evidence>
<keyword evidence="9" id="KW-0812">Transmembrane</keyword>
<dbReference type="InterPro" id="IPR055558">
    <property type="entry name" value="DUF7134"/>
</dbReference>
<keyword evidence="5" id="KW-0547">Nucleotide-binding</keyword>
<dbReference type="EMBL" id="SLWM01000039">
    <property type="protein sequence ID" value="TCO09566.1"/>
    <property type="molecule type" value="Genomic_DNA"/>
</dbReference>
<accession>A0ABY2B749</accession>
<feature type="transmembrane region" description="Helical" evidence="9">
    <location>
        <begin position="54"/>
        <end position="83"/>
    </location>
</feature>
<reference evidence="11 12" key="1">
    <citation type="journal article" date="2015" name="Stand. Genomic Sci.">
        <title>Genomic Encyclopedia of Bacterial and Archaeal Type Strains, Phase III: the genomes of soil and plant-associated and newly described type strains.</title>
        <authorList>
            <person name="Whitman W.B."/>
            <person name="Woyke T."/>
            <person name="Klenk H.P."/>
            <person name="Zhou Y."/>
            <person name="Lilburn T.G."/>
            <person name="Beck B.J."/>
            <person name="De Vos P."/>
            <person name="Vandamme P."/>
            <person name="Eisen J.A."/>
            <person name="Garrity G."/>
            <person name="Hugenholtz P."/>
            <person name="Kyrpides N.C."/>
        </authorList>
    </citation>
    <scope>NUCLEOTIDE SEQUENCE [LARGE SCALE GENOMIC DNA]</scope>
    <source>
        <strain evidence="11 12">VKM Ac-2538</strain>
    </source>
</reference>
<dbReference type="InterPro" id="IPR050482">
    <property type="entry name" value="Sensor_HK_TwoCompSys"/>
</dbReference>
<keyword evidence="6 11" id="KW-0418">Kinase</keyword>